<feature type="signal peptide" evidence="2">
    <location>
        <begin position="1"/>
        <end position="23"/>
    </location>
</feature>
<dbReference type="RefSeq" id="XP_029230572.1">
    <property type="nucleotide sequence ID" value="XM_029369424.1"/>
</dbReference>
<dbReference type="AlphaFoldDB" id="A0A422Q4K6"/>
<protein>
    <submittedName>
        <fullName evidence="3">Uncharacterized protein</fullName>
    </submittedName>
</protein>
<name>A0A422Q4K6_9TRYP</name>
<keyword evidence="1" id="KW-0812">Transmembrane</keyword>
<gene>
    <name evidence="3" type="ORF">Tco025E_02499</name>
</gene>
<feature type="chain" id="PRO_5019369188" evidence="2">
    <location>
        <begin position="24"/>
        <end position="132"/>
    </location>
</feature>
<dbReference type="Proteomes" id="UP000284403">
    <property type="component" value="Unassembled WGS sequence"/>
</dbReference>
<dbReference type="EMBL" id="MKKU01000094">
    <property type="protein sequence ID" value="RNF24886.1"/>
    <property type="molecule type" value="Genomic_DNA"/>
</dbReference>
<organism evidence="3 4">
    <name type="scientific">Trypanosoma conorhini</name>
    <dbReference type="NCBI Taxonomy" id="83891"/>
    <lineage>
        <taxon>Eukaryota</taxon>
        <taxon>Discoba</taxon>
        <taxon>Euglenozoa</taxon>
        <taxon>Kinetoplastea</taxon>
        <taxon>Metakinetoplastina</taxon>
        <taxon>Trypanosomatida</taxon>
        <taxon>Trypanosomatidae</taxon>
        <taxon>Trypanosoma</taxon>
    </lineage>
</organism>
<reference evidence="3 4" key="1">
    <citation type="journal article" date="2018" name="BMC Genomics">
        <title>Genomic comparison of Trypanosoma conorhini and Trypanosoma rangeli to Trypanosoma cruzi strains of high and low virulence.</title>
        <authorList>
            <person name="Bradwell K.R."/>
            <person name="Koparde V.N."/>
            <person name="Matveyev A.V."/>
            <person name="Serrano M.G."/>
            <person name="Alves J.M."/>
            <person name="Parikh H."/>
            <person name="Huang B."/>
            <person name="Lee V."/>
            <person name="Espinosa-Alvarez O."/>
            <person name="Ortiz P.A."/>
            <person name="Costa-Martins A.G."/>
            <person name="Teixeira M.M."/>
            <person name="Buck G.A."/>
        </authorList>
    </citation>
    <scope>NUCLEOTIDE SEQUENCE [LARGE SCALE GENOMIC DNA]</scope>
    <source>
        <strain evidence="3 4">025E</strain>
    </source>
</reference>
<evidence type="ECO:0000256" key="2">
    <source>
        <dbReference type="SAM" id="SignalP"/>
    </source>
</evidence>
<feature type="transmembrane region" description="Helical" evidence="1">
    <location>
        <begin position="73"/>
        <end position="101"/>
    </location>
</feature>
<proteinExistence type="predicted"/>
<keyword evidence="2" id="KW-0732">Signal</keyword>
<evidence type="ECO:0000256" key="1">
    <source>
        <dbReference type="SAM" id="Phobius"/>
    </source>
</evidence>
<keyword evidence="4" id="KW-1185">Reference proteome</keyword>
<accession>A0A422Q4K6</accession>
<comment type="caution">
    <text evidence="3">The sequence shown here is derived from an EMBL/GenBank/DDBJ whole genome shotgun (WGS) entry which is preliminary data.</text>
</comment>
<sequence length="132" mass="13036">MPAAAAALLPTLLLFLLAPVALAGAVVVARGGFIRLAVGALIVALLLSVVLSSCAVTLLEASSGFPADVTSVVFLRGALAAVAQPTVAGIALLAMLVLLALSTARVCGLVEDIQILLEAHKGVAEAEKAASA</sequence>
<dbReference type="GeneID" id="40316110"/>
<keyword evidence="1" id="KW-1133">Transmembrane helix</keyword>
<keyword evidence="1" id="KW-0472">Membrane</keyword>
<feature type="transmembrane region" description="Helical" evidence="1">
    <location>
        <begin position="33"/>
        <end position="61"/>
    </location>
</feature>
<evidence type="ECO:0000313" key="3">
    <source>
        <dbReference type="EMBL" id="RNF24886.1"/>
    </source>
</evidence>
<evidence type="ECO:0000313" key="4">
    <source>
        <dbReference type="Proteomes" id="UP000284403"/>
    </source>
</evidence>